<evidence type="ECO:0000313" key="2">
    <source>
        <dbReference type="Proteomes" id="UP001055879"/>
    </source>
</evidence>
<organism evidence="1 2">
    <name type="scientific">Arctium lappa</name>
    <name type="common">Greater burdock</name>
    <name type="synonym">Lappa major</name>
    <dbReference type="NCBI Taxonomy" id="4217"/>
    <lineage>
        <taxon>Eukaryota</taxon>
        <taxon>Viridiplantae</taxon>
        <taxon>Streptophyta</taxon>
        <taxon>Embryophyta</taxon>
        <taxon>Tracheophyta</taxon>
        <taxon>Spermatophyta</taxon>
        <taxon>Magnoliopsida</taxon>
        <taxon>eudicotyledons</taxon>
        <taxon>Gunneridae</taxon>
        <taxon>Pentapetalae</taxon>
        <taxon>asterids</taxon>
        <taxon>campanulids</taxon>
        <taxon>Asterales</taxon>
        <taxon>Asteraceae</taxon>
        <taxon>Carduoideae</taxon>
        <taxon>Cardueae</taxon>
        <taxon>Arctiinae</taxon>
        <taxon>Arctium</taxon>
    </lineage>
</organism>
<dbReference type="EMBL" id="CM042060">
    <property type="protein sequence ID" value="KAI3677476.1"/>
    <property type="molecule type" value="Genomic_DNA"/>
</dbReference>
<name>A0ACB8Y1R1_ARCLA</name>
<evidence type="ECO:0000313" key="1">
    <source>
        <dbReference type="EMBL" id="KAI3677476.1"/>
    </source>
</evidence>
<comment type="caution">
    <text evidence="1">The sequence shown here is derived from an EMBL/GenBank/DDBJ whole genome shotgun (WGS) entry which is preliminary data.</text>
</comment>
<accession>A0ACB8Y1R1</accession>
<gene>
    <name evidence="1" type="ORF">L6452_36739</name>
</gene>
<dbReference type="Proteomes" id="UP001055879">
    <property type="component" value="Linkage Group LG14"/>
</dbReference>
<proteinExistence type="predicted"/>
<reference evidence="2" key="1">
    <citation type="journal article" date="2022" name="Mol. Ecol. Resour.">
        <title>The genomes of chicory, endive, great burdock and yacon provide insights into Asteraceae palaeo-polyploidization history and plant inulin production.</title>
        <authorList>
            <person name="Fan W."/>
            <person name="Wang S."/>
            <person name="Wang H."/>
            <person name="Wang A."/>
            <person name="Jiang F."/>
            <person name="Liu H."/>
            <person name="Zhao H."/>
            <person name="Xu D."/>
            <person name="Zhang Y."/>
        </authorList>
    </citation>
    <scope>NUCLEOTIDE SEQUENCE [LARGE SCALE GENOMIC DNA]</scope>
    <source>
        <strain evidence="2">cv. Niubang</strain>
    </source>
</reference>
<reference evidence="1 2" key="2">
    <citation type="journal article" date="2022" name="Mol. Ecol. Resour.">
        <title>The genomes of chicory, endive, great burdock and yacon provide insights into Asteraceae paleo-polyploidization history and plant inulin production.</title>
        <authorList>
            <person name="Fan W."/>
            <person name="Wang S."/>
            <person name="Wang H."/>
            <person name="Wang A."/>
            <person name="Jiang F."/>
            <person name="Liu H."/>
            <person name="Zhao H."/>
            <person name="Xu D."/>
            <person name="Zhang Y."/>
        </authorList>
    </citation>
    <scope>NUCLEOTIDE SEQUENCE [LARGE SCALE GENOMIC DNA]</scope>
    <source>
        <strain evidence="2">cv. Niubang</strain>
    </source>
</reference>
<sequence length="88" mass="10000">MSMFNKPAASLFFMLFVLVSGFSFKPRHQMTIFAQGRSLSIIPQQSTYAKVFDTLGIVCKCCDHPGEDCTSRWNGSCSNLRCIPWKFH</sequence>
<protein>
    <submittedName>
        <fullName evidence="1">Uncharacterized protein</fullName>
    </submittedName>
</protein>
<keyword evidence="2" id="KW-1185">Reference proteome</keyword>